<organism evidence="9 10">
    <name type="scientific">Paracoccus denitrificans (strain Pd 1222)</name>
    <dbReference type="NCBI Taxonomy" id="318586"/>
    <lineage>
        <taxon>Bacteria</taxon>
        <taxon>Pseudomonadati</taxon>
        <taxon>Pseudomonadota</taxon>
        <taxon>Alphaproteobacteria</taxon>
        <taxon>Rhodobacterales</taxon>
        <taxon>Paracoccaceae</taxon>
        <taxon>Paracoccus</taxon>
    </lineage>
</organism>
<comment type="similarity">
    <text evidence="2">Belongs to the outer membrane factor (OMF) (TC 1.B.17) family.</text>
</comment>
<keyword evidence="8" id="KW-0175">Coiled coil</keyword>
<dbReference type="STRING" id="318586.Pden_2411"/>
<feature type="coiled-coil region" evidence="8">
    <location>
        <begin position="212"/>
        <end position="239"/>
    </location>
</feature>
<keyword evidence="3" id="KW-0813">Transport</keyword>
<evidence type="ECO:0000256" key="4">
    <source>
        <dbReference type="ARBA" id="ARBA00022452"/>
    </source>
</evidence>
<gene>
    <name evidence="9" type="ordered locus">Pden_2411</name>
</gene>
<dbReference type="EMBL" id="CP000489">
    <property type="protein sequence ID" value="ABL70499.1"/>
    <property type="molecule type" value="Genomic_DNA"/>
</dbReference>
<evidence type="ECO:0000256" key="2">
    <source>
        <dbReference type="ARBA" id="ARBA00007613"/>
    </source>
</evidence>
<dbReference type="EnsemblBacteria" id="ABL70499">
    <property type="protein sequence ID" value="ABL70499"/>
    <property type="gene ID" value="Pden_2411"/>
</dbReference>
<keyword evidence="6" id="KW-0472">Membrane</keyword>
<keyword evidence="5" id="KW-0812">Transmembrane</keyword>
<dbReference type="PANTHER" id="PTHR30026">
    <property type="entry name" value="OUTER MEMBRANE PROTEIN TOLC"/>
    <property type="match status" value="1"/>
</dbReference>
<protein>
    <submittedName>
        <fullName evidence="9">Outer membrane efflux protein</fullName>
    </submittedName>
</protein>
<dbReference type="eggNOG" id="COG1538">
    <property type="taxonomic scope" value="Bacteria"/>
</dbReference>
<evidence type="ECO:0000256" key="1">
    <source>
        <dbReference type="ARBA" id="ARBA00004442"/>
    </source>
</evidence>
<dbReference type="GO" id="GO:1990281">
    <property type="term" value="C:efflux pump complex"/>
    <property type="evidence" value="ECO:0007669"/>
    <property type="project" value="TreeGrafter"/>
</dbReference>
<dbReference type="OrthoDB" id="314748at2"/>
<sequence>MTGFKKSSVRKRAFVPTRRAICRQAAVLPLVLALAGCASGPPSETVRKIGERGESLQPLAPGDGKGARGAVRSALLLDPEVREQASLTGANVDQIAVERAALLPSLSFGLVGGVGTAGAGDPDLELSGKQLLVDFGGTKRAVEAADVNLQIQYLKFQRAVDESIATGLVTYRQVAMLEEMVSVKAAQLAAMQDLHKLIAERIDIGASSAPDLLETRNRLERAEFELLDAKLELSETRDKLLRLSGQSRGGTIPDFPQNCTPPGGETDGLRIARLELVKARLNLEEAERARFPRISLNPLGRAAVGGGGISTGLNVGVESPLFEGGAIKARENAARNRRQSAEALVETEERNIRLDDLRLRRQISSLKEKRAMLARQIEILTETRDLYRSQYIDLGIRPITDLLDMEESLFGRQVELVEAKFDLQERLVECAARSKALRRDLGLTQFQLYGYPLTTDGF</sequence>
<proteinExistence type="inferred from homology"/>
<keyword evidence="7" id="KW-0998">Cell outer membrane</keyword>
<comment type="subcellular location">
    <subcellularLocation>
        <location evidence="1">Cell outer membrane</location>
    </subcellularLocation>
</comment>
<dbReference type="Pfam" id="PF02321">
    <property type="entry name" value="OEP"/>
    <property type="match status" value="2"/>
</dbReference>
<dbReference type="InterPro" id="IPR051906">
    <property type="entry name" value="TolC-like"/>
</dbReference>
<dbReference type="GO" id="GO:0015288">
    <property type="term" value="F:porin activity"/>
    <property type="evidence" value="ECO:0007669"/>
    <property type="project" value="TreeGrafter"/>
</dbReference>
<evidence type="ECO:0000313" key="9">
    <source>
        <dbReference type="EMBL" id="ABL70499.1"/>
    </source>
</evidence>
<dbReference type="PANTHER" id="PTHR30026:SF22">
    <property type="entry name" value="OUTER MEMBRANE EFFLUX PROTEIN"/>
    <property type="match status" value="1"/>
</dbReference>
<dbReference type="InterPro" id="IPR003423">
    <property type="entry name" value="OMP_efflux"/>
</dbReference>
<feature type="coiled-coil region" evidence="8">
    <location>
        <begin position="330"/>
        <end position="383"/>
    </location>
</feature>
<reference evidence="10" key="1">
    <citation type="submission" date="2006-12" db="EMBL/GenBank/DDBJ databases">
        <title>Complete sequence of chromosome 1 of Paracoccus denitrificans PD1222.</title>
        <authorList>
            <person name="Copeland A."/>
            <person name="Lucas S."/>
            <person name="Lapidus A."/>
            <person name="Barry K."/>
            <person name="Detter J.C."/>
            <person name="Glavina del Rio T."/>
            <person name="Hammon N."/>
            <person name="Israni S."/>
            <person name="Dalin E."/>
            <person name="Tice H."/>
            <person name="Pitluck S."/>
            <person name="Munk A.C."/>
            <person name="Brettin T."/>
            <person name="Bruce D."/>
            <person name="Han C."/>
            <person name="Tapia R."/>
            <person name="Gilna P."/>
            <person name="Schmutz J."/>
            <person name="Larimer F."/>
            <person name="Land M."/>
            <person name="Hauser L."/>
            <person name="Kyrpides N."/>
            <person name="Lykidis A."/>
            <person name="Spiro S."/>
            <person name="Richardson D.J."/>
            <person name="Moir J.W.B."/>
            <person name="Ferguson S.J."/>
            <person name="van Spanning R.J.M."/>
            <person name="Richardson P."/>
        </authorList>
    </citation>
    <scope>NUCLEOTIDE SEQUENCE [LARGE SCALE GENOMIC DNA]</scope>
    <source>
        <strain evidence="10">Pd 1222</strain>
    </source>
</reference>
<dbReference type="KEGG" id="pde:Pden_2411"/>
<dbReference type="Proteomes" id="UP000000361">
    <property type="component" value="Chromosome 1"/>
</dbReference>
<dbReference type="GO" id="GO:0009279">
    <property type="term" value="C:cell outer membrane"/>
    <property type="evidence" value="ECO:0007669"/>
    <property type="project" value="UniProtKB-SubCell"/>
</dbReference>
<keyword evidence="10" id="KW-1185">Reference proteome</keyword>
<dbReference type="HOGENOM" id="CLU_012817_0_3_5"/>
<accession>A1B4Q5</accession>
<dbReference type="AlphaFoldDB" id="A1B4Q5"/>
<evidence type="ECO:0000256" key="6">
    <source>
        <dbReference type="ARBA" id="ARBA00023136"/>
    </source>
</evidence>
<name>A1B4Q5_PARDP</name>
<evidence type="ECO:0000313" key="10">
    <source>
        <dbReference type="Proteomes" id="UP000000361"/>
    </source>
</evidence>
<evidence type="ECO:0000256" key="8">
    <source>
        <dbReference type="SAM" id="Coils"/>
    </source>
</evidence>
<dbReference type="GO" id="GO:0015562">
    <property type="term" value="F:efflux transmembrane transporter activity"/>
    <property type="evidence" value="ECO:0007669"/>
    <property type="project" value="InterPro"/>
</dbReference>
<keyword evidence="4" id="KW-1134">Transmembrane beta strand</keyword>
<dbReference type="Gene3D" id="1.20.1600.10">
    <property type="entry name" value="Outer membrane efflux proteins (OEP)"/>
    <property type="match status" value="1"/>
</dbReference>
<dbReference type="SUPFAM" id="SSF56954">
    <property type="entry name" value="Outer membrane efflux proteins (OEP)"/>
    <property type="match status" value="1"/>
</dbReference>
<evidence type="ECO:0000256" key="5">
    <source>
        <dbReference type="ARBA" id="ARBA00022692"/>
    </source>
</evidence>
<evidence type="ECO:0000256" key="7">
    <source>
        <dbReference type="ARBA" id="ARBA00023237"/>
    </source>
</evidence>
<evidence type="ECO:0000256" key="3">
    <source>
        <dbReference type="ARBA" id="ARBA00022448"/>
    </source>
</evidence>